<dbReference type="InterPro" id="IPR000792">
    <property type="entry name" value="Tscrpt_reg_LuxR_C"/>
</dbReference>
<evidence type="ECO:0000259" key="1">
    <source>
        <dbReference type="Pfam" id="PF00196"/>
    </source>
</evidence>
<feature type="domain" description="HTH luxR-type" evidence="1">
    <location>
        <begin position="25"/>
        <end position="57"/>
    </location>
</feature>
<dbReference type="Pfam" id="PF00196">
    <property type="entry name" value="GerE"/>
    <property type="match status" value="1"/>
</dbReference>
<evidence type="ECO:0000313" key="2">
    <source>
        <dbReference type="EMBL" id="EFR53586.1"/>
    </source>
</evidence>
<evidence type="ECO:0000313" key="3">
    <source>
        <dbReference type="Proteomes" id="UP000005101"/>
    </source>
</evidence>
<protein>
    <recommendedName>
        <fullName evidence="1">HTH luxR-type domain-containing protein</fullName>
    </recommendedName>
</protein>
<dbReference type="Proteomes" id="UP000005101">
    <property type="component" value="Unassembled WGS sequence"/>
</dbReference>
<name>A0ABN0BKW5_BACFG</name>
<dbReference type="InterPro" id="IPR016032">
    <property type="entry name" value="Sig_transdc_resp-reg_C-effctor"/>
</dbReference>
<dbReference type="Gene3D" id="1.10.10.10">
    <property type="entry name" value="Winged helix-like DNA-binding domain superfamily/Winged helix DNA-binding domain"/>
    <property type="match status" value="1"/>
</dbReference>
<gene>
    <name evidence="2" type="ORF">BFAG_02281</name>
</gene>
<organism evidence="2 3">
    <name type="scientific">Bacteroides fragilis 3_1_12</name>
    <dbReference type="NCBI Taxonomy" id="457424"/>
    <lineage>
        <taxon>Bacteria</taxon>
        <taxon>Pseudomonadati</taxon>
        <taxon>Bacteroidota</taxon>
        <taxon>Bacteroidia</taxon>
        <taxon>Bacteroidales</taxon>
        <taxon>Bacteroidaceae</taxon>
        <taxon>Bacteroides</taxon>
    </lineage>
</organism>
<reference evidence="2 3" key="1">
    <citation type="submission" date="2008-12" db="EMBL/GenBank/DDBJ databases">
        <title>Annotation of Bacteroides fragilis strain 3_1_12.</title>
        <authorList>
            <consortium name="The Broad Institute Genome Sequencing Platform"/>
            <person name="Ward D."/>
            <person name="Young S.K."/>
            <person name="Kodira C.D."/>
            <person name="Zeng Q."/>
            <person name="Koehrsen M."/>
            <person name="Alvarado L."/>
            <person name="Berlin A."/>
            <person name="Borenstein D."/>
            <person name="Chen Z."/>
            <person name="Engels R."/>
            <person name="Freedman E."/>
            <person name="Gellesch M."/>
            <person name="Goldberg J."/>
            <person name="Griggs A."/>
            <person name="Gujja S."/>
            <person name="Heiman D."/>
            <person name="Hepburn T."/>
            <person name="Howarth C."/>
            <person name="Jen D."/>
            <person name="Larson L."/>
            <person name="Lewis B."/>
            <person name="Mehta T."/>
            <person name="Park D."/>
            <person name="Pearson M."/>
            <person name="Roberts A."/>
            <person name="Saif S."/>
            <person name="Shea T."/>
            <person name="Shenoy N."/>
            <person name="Sisk P."/>
            <person name="Stolte C."/>
            <person name="Sykes S."/>
            <person name="Walk T."/>
            <person name="White J."/>
            <person name="Yandava C."/>
            <person name="Allen-Vercoe E."/>
            <person name="Strauss J."/>
            <person name="Ambrose C."/>
            <person name="Lander E."/>
            <person name="Nusbaum C."/>
            <person name="Galagan J."/>
            <person name="Birren B."/>
        </authorList>
    </citation>
    <scope>NUCLEOTIDE SEQUENCE [LARGE SCALE GENOMIC DNA]</scope>
    <source>
        <strain evidence="2 3">3_1_12</strain>
    </source>
</reference>
<dbReference type="InterPro" id="IPR036388">
    <property type="entry name" value="WH-like_DNA-bd_sf"/>
</dbReference>
<accession>A0ABN0BKW5</accession>
<keyword evidence="3" id="KW-1185">Reference proteome</keyword>
<dbReference type="SUPFAM" id="SSF46894">
    <property type="entry name" value="C-terminal effector domain of the bipartite response regulators"/>
    <property type="match status" value="1"/>
</dbReference>
<sequence>MPALRCQCPELTRNDELLCMLILLNQSTDEIALALGISRASVNSGRSRIRKKLGLGKDESLEAYLQNIRK</sequence>
<proteinExistence type="predicted"/>
<dbReference type="EMBL" id="EQ973213">
    <property type="protein sequence ID" value="EFR53586.1"/>
    <property type="molecule type" value="Genomic_DNA"/>
</dbReference>